<dbReference type="SUPFAM" id="SSF56112">
    <property type="entry name" value="Protein kinase-like (PK-like)"/>
    <property type="match status" value="1"/>
</dbReference>
<feature type="domain" description="Protein kinase" evidence="12">
    <location>
        <begin position="10"/>
        <end position="318"/>
    </location>
</feature>
<evidence type="ECO:0000256" key="3">
    <source>
        <dbReference type="ARBA" id="ARBA00022679"/>
    </source>
</evidence>
<keyword evidence="11" id="KW-1133">Transmembrane helix</keyword>
<evidence type="ECO:0000256" key="6">
    <source>
        <dbReference type="ARBA" id="ARBA00022840"/>
    </source>
</evidence>
<feature type="region of interest" description="Disordered" evidence="10">
    <location>
        <begin position="333"/>
        <end position="359"/>
    </location>
</feature>
<dbReference type="InterPro" id="IPR008271">
    <property type="entry name" value="Ser/Thr_kinase_AS"/>
</dbReference>
<proteinExistence type="predicted"/>
<evidence type="ECO:0000256" key="8">
    <source>
        <dbReference type="ARBA" id="ARBA00048679"/>
    </source>
</evidence>
<dbReference type="InterPro" id="IPR011009">
    <property type="entry name" value="Kinase-like_dom_sf"/>
</dbReference>
<name>A0A9D1EI49_9FIRM</name>
<dbReference type="PANTHER" id="PTHR24363:SF0">
    <property type="entry name" value="SERINE_THREONINE KINASE LIKE DOMAIN CONTAINING 1"/>
    <property type="match status" value="1"/>
</dbReference>
<dbReference type="InterPro" id="IPR017441">
    <property type="entry name" value="Protein_kinase_ATP_BS"/>
</dbReference>
<evidence type="ECO:0000256" key="10">
    <source>
        <dbReference type="SAM" id="MobiDB-lite"/>
    </source>
</evidence>
<evidence type="ECO:0000256" key="2">
    <source>
        <dbReference type="ARBA" id="ARBA00022527"/>
    </source>
</evidence>
<evidence type="ECO:0000256" key="1">
    <source>
        <dbReference type="ARBA" id="ARBA00012513"/>
    </source>
</evidence>
<evidence type="ECO:0000313" key="13">
    <source>
        <dbReference type="EMBL" id="HIR91999.1"/>
    </source>
</evidence>
<dbReference type="GO" id="GO:0005524">
    <property type="term" value="F:ATP binding"/>
    <property type="evidence" value="ECO:0007669"/>
    <property type="project" value="UniProtKB-UniRule"/>
</dbReference>
<dbReference type="PROSITE" id="PS50011">
    <property type="entry name" value="PROTEIN_KINASE_DOM"/>
    <property type="match status" value="1"/>
</dbReference>
<keyword evidence="2 13" id="KW-0723">Serine/threonine-protein kinase</keyword>
<comment type="catalytic activity">
    <reaction evidence="7">
        <text>L-threonyl-[protein] + ATP = O-phospho-L-threonyl-[protein] + ADP + H(+)</text>
        <dbReference type="Rhea" id="RHEA:46608"/>
        <dbReference type="Rhea" id="RHEA-COMP:11060"/>
        <dbReference type="Rhea" id="RHEA-COMP:11605"/>
        <dbReference type="ChEBI" id="CHEBI:15378"/>
        <dbReference type="ChEBI" id="CHEBI:30013"/>
        <dbReference type="ChEBI" id="CHEBI:30616"/>
        <dbReference type="ChEBI" id="CHEBI:61977"/>
        <dbReference type="ChEBI" id="CHEBI:456216"/>
        <dbReference type="EC" id="2.7.11.1"/>
    </reaction>
</comment>
<dbReference type="Proteomes" id="UP000886841">
    <property type="component" value="Unassembled WGS sequence"/>
</dbReference>
<keyword evidence="4 9" id="KW-0547">Nucleotide-binding</keyword>
<feature type="binding site" evidence="9">
    <location>
        <position position="39"/>
    </location>
    <ligand>
        <name>ATP</name>
        <dbReference type="ChEBI" id="CHEBI:30616"/>
    </ligand>
</feature>
<feature type="transmembrane region" description="Helical" evidence="11">
    <location>
        <begin position="240"/>
        <end position="257"/>
    </location>
</feature>
<dbReference type="CDD" id="cd14014">
    <property type="entry name" value="STKc_PknB_like"/>
    <property type="match status" value="1"/>
</dbReference>
<accession>A0A9D1EI49</accession>
<sequence>MEKRILQNRYRLQTLVGRGGSARVWLGEDLQLGRKAAVKQLSAKEERGLAEARLLAGLNHGAIPRLWEWIREDEEIFLVMDYIEGRSLETVRQREKITARQAADWGIQLCRILEYLHRQNPPILYRDMKPANVILDPEGFLHLVDFGAAAPARGREKSYGTPGYAAPEQYQGEAGPDSDVYGLGRLLQELLPGKSRGSLRRILKKSVHRDRGKRFSTAAEFREALEAWEKRRGGRWKVRAAQISAAIFLLTFGWFIAREARELQYREALRLGRGAVMGQRGEEEIHRFYGRAIYWEPGRAEPYLELLAYYEERGESALGRYYVEEYRRAYPGALGGPEKARVEESLQEPGGITPGETKK</sequence>
<evidence type="ECO:0000256" key="7">
    <source>
        <dbReference type="ARBA" id="ARBA00047899"/>
    </source>
</evidence>
<dbReference type="SMART" id="SM00220">
    <property type="entry name" value="S_TKc"/>
    <property type="match status" value="1"/>
</dbReference>
<comment type="caution">
    <text evidence="13">The sequence shown here is derived from an EMBL/GenBank/DDBJ whole genome shotgun (WGS) entry which is preliminary data.</text>
</comment>
<dbReference type="PANTHER" id="PTHR24363">
    <property type="entry name" value="SERINE/THREONINE PROTEIN KINASE"/>
    <property type="match status" value="1"/>
</dbReference>
<evidence type="ECO:0000256" key="9">
    <source>
        <dbReference type="PROSITE-ProRule" id="PRU10141"/>
    </source>
</evidence>
<protein>
    <recommendedName>
        <fullName evidence="1">non-specific serine/threonine protein kinase</fullName>
        <ecNumber evidence="1">2.7.11.1</ecNumber>
    </recommendedName>
</protein>
<organism evidence="13 14">
    <name type="scientific">Candidatus Egerieimonas intestinavium</name>
    <dbReference type="NCBI Taxonomy" id="2840777"/>
    <lineage>
        <taxon>Bacteria</taxon>
        <taxon>Bacillati</taxon>
        <taxon>Bacillota</taxon>
        <taxon>Clostridia</taxon>
        <taxon>Lachnospirales</taxon>
        <taxon>Lachnospiraceae</taxon>
        <taxon>Lachnospiraceae incertae sedis</taxon>
        <taxon>Candidatus Egerieimonas</taxon>
    </lineage>
</organism>
<dbReference type="Gene3D" id="1.10.510.10">
    <property type="entry name" value="Transferase(Phosphotransferase) domain 1"/>
    <property type="match status" value="1"/>
</dbReference>
<keyword evidence="11" id="KW-0472">Membrane</keyword>
<dbReference type="PROSITE" id="PS00108">
    <property type="entry name" value="PROTEIN_KINASE_ST"/>
    <property type="match status" value="1"/>
</dbReference>
<evidence type="ECO:0000256" key="11">
    <source>
        <dbReference type="SAM" id="Phobius"/>
    </source>
</evidence>
<evidence type="ECO:0000259" key="12">
    <source>
        <dbReference type="PROSITE" id="PS50011"/>
    </source>
</evidence>
<keyword evidence="5 13" id="KW-0418">Kinase</keyword>
<gene>
    <name evidence="13" type="ORF">IAB98_01085</name>
</gene>
<comment type="catalytic activity">
    <reaction evidence="8">
        <text>L-seryl-[protein] + ATP = O-phospho-L-seryl-[protein] + ADP + H(+)</text>
        <dbReference type="Rhea" id="RHEA:17989"/>
        <dbReference type="Rhea" id="RHEA-COMP:9863"/>
        <dbReference type="Rhea" id="RHEA-COMP:11604"/>
        <dbReference type="ChEBI" id="CHEBI:15378"/>
        <dbReference type="ChEBI" id="CHEBI:29999"/>
        <dbReference type="ChEBI" id="CHEBI:30616"/>
        <dbReference type="ChEBI" id="CHEBI:83421"/>
        <dbReference type="ChEBI" id="CHEBI:456216"/>
        <dbReference type="EC" id="2.7.11.1"/>
    </reaction>
</comment>
<keyword evidence="3" id="KW-0808">Transferase</keyword>
<dbReference type="InterPro" id="IPR000719">
    <property type="entry name" value="Prot_kinase_dom"/>
</dbReference>
<dbReference type="AlphaFoldDB" id="A0A9D1EI49"/>
<reference evidence="13" key="2">
    <citation type="journal article" date="2021" name="PeerJ">
        <title>Extensive microbial diversity within the chicken gut microbiome revealed by metagenomics and culture.</title>
        <authorList>
            <person name="Gilroy R."/>
            <person name="Ravi A."/>
            <person name="Getino M."/>
            <person name="Pursley I."/>
            <person name="Horton D.L."/>
            <person name="Alikhan N.F."/>
            <person name="Baker D."/>
            <person name="Gharbi K."/>
            <person name="Hall N."/>
            <person name="Watson M."/>
            <person name="Adriaenssens E.M."/>
            <person name="Foster-Nyarko E."/>
            <person name="Jarju S."/>
            <person name="Secka A."/>
            <person name="Antonio M."/>
            <person name="Oren A."/>
            <person name="Chaudhuri R.R."/>
            <person name="La Ragione R."/>
            <person name="Hildebrand F."/>
            <person name="Pallen M.J."/>
        </authorList>
    </citation>
    <scope>NUCLEOTIDE SEQUENCE</scope>
    <source>
        <strain evidence="13">ChiSxjej1B13-7041</strain>
    </source>
</reference>
<evidence type="ECO:0000256" key="5">
    <source>
        <dbReference type="ARBA" id="ARBA00022777"/>
    </source>
</evidence>
<reference evidence="13" key="1">
    <citation type="submission" date="2020-10" db="EMBL/GenBank/DDBJ databases">
        <authorList>
            <person name="Gilroy R."/>
        </authorList>
    </citation>
    <scope>NUCLEOTIDE SEQUENCE</scope>
    <source>
        <strain evidence="13">ChiSxjej1B13-7041</strain>
    </source>
</reference>
<keyword evidence="6 9" id="KW-0067">ATP-binding</keyword>
<dbReference type="EC" id="2.7.11.1" evidence="1"/>
<dbReference type="EMBL" id="DVHU01000009">
    <property type="protein sequence ID" value="HIR91999.1"/>
    <property type="molecule type" value="Genomic_DNA"/>
</dbReference>
<dbReference type="GO" id="GO:0004674">
    <property type="term" value="F:protein serine/threonine kinase activity"/>
    <property type="evidence" value="ECO:0007669"/>
    <property type="project" value="UniProtKB-KW"/>
</dbReference>
<keyword evidence="11" id="KW-0812">Transmembrane</keyword>
<evidence type="ECO:0000313" key="14">
    <source>
        <dbReference type="Proteomes" id="UP000886841"/>
    </source>
</evidence>
<dbReference type="PROSITE" id="PS00107">
    <property type="entry name" value="PROTEIN_KINASE_ATP"/>
    <property type="match status" value="1"/>
</dbReference>
<evidence type="ECO:0000256" key="4">
    <source>
        <dbReference type="ARBA" id="ARBA00022741"/>
    </source>
</evidence>
<dbReference type="Pfam" id="PF00069">
    <property type="entry name" value="Pkinase"/>
    <property type="match status" value="1"/>
</dbReference>